<name>A0A0N1FHT9_9HYPH</name>
<accession>A0A0N1FHT9</accession>
<evidence type="ECO:0000313" key="1">
    <source>
        <dbReference type="EMBL" id="KPH80562.1"/>
    </source>
</evidence>
<keyword evidence="2" id="KW-1185">Reference proteome</keyword>
<protein>
    <submittedName>
        <fullName evidence="1">Uncharacterized protein</fullName>
    </submittedName>
</protein>
<organism evidence="1 2">
    <name type="scientific">Bosea vaviloviae</name>
    <dbReference type="NCBI Taxonomy" id="1526658"/>
    <lineage>
        <taxon>Bacteria</taxon>
        <taxon>Pseudomonadati</taxon>
        <taxon>Pseudomonadota</taxon>
        <taxon>Alphaproteobacteria</taxon>
        <taxon>Hyphomicrobiales</taxon>
        <taxon>Boseaceae</taxon>
        <taxon>Bosea</taxon>
    </lineage>
</organism>
<sequence length="170" mass="18180">MTFLDAARFLIACAATDHPEQAADAEYQFSNAVFSHGLDGTSFHLDATIAPTLDIGLARLLGAIADGTIDEAHHAKGSPFAPMLSLLVFRGGVNANIRVQGSEYHFSHPTLSAVVSAPDYLSQKPLSEAYERETYRFRNGKNLIAELNATLLRAVANLIAGNAREPASPS</sequence>
<dbReference type="AlphaFoldDB" id="A0A0N1FHT9"/>
<dbReference type="PATRIC" id="fig|1526658.3.peg.3913"/>
<evidence type="ECO:0000313" key="2">
    <source>
        <dbReference type="Proteomes" id="UP000037822"/>
    </source>
</evidence>
<dbReference type="EMBL" id="LGSZ01000040">
    <property type="protein sequence ID" value="KPH80562.1"/>
    <property type="molecule type" value="Genomic_DNA"/>
</dbReference>
<reference evidence="1 2" key="1">
    <citation type="submission" date="2015-07" db="EMBL/GenBank/DDBJ databases">
        <title>Whole genome sequencing of Bosea vaviloviae isolated from cave pool.</title>
        <authorList>
            <person name="Tan N.E.H."/>
            <person name="Lee Y.P."/>
            <person name="Gan H.M."/>
            <person name="Barton H."/>
            <person name="Savka M.A."/>
        </authorList>
    </citation>
    <scope>NUCLEOTIDE SEQUENCE [LARGE SCALE GENOMIC DNA]</scope>
    <source>
        <strain evidence="1 2">SD260</strain>
    </source>
</reference>
<dbReference type="Proteomes" id="UP000037822">
    <property type="component" value="Unassembled WGS sequence"/>
</dbReference>
<comment type="caution">
    <text evidence="1">The sequence shown here is derived from an EMBL/GenBank/DDBJ whole genome shotgun (WGS) entry which is preliminary data.</text>
</comment>
<gene>
    <name evidence="1" type="ORF">AE618_12395</name>
</gene>
<proteinExistence type="predicted"/>